<dbReference type="InterPro" id="IPR037588">
    <property type="entry name" value="MLST8"/>
</dbReference>
<dbReference type="AlphaFoldDB" id="A0A3D8RBL3"/>
<dbReference type="SUPFAM" id="SSF50978">
    <property type="entry name" value="WD40 repeat-like"/>
    <property type="match status" value="1"/>
</dbReference>
<dbReference type="GO" id="GO:0031931">
    <property type="term" value="C:TORC1 complex"/>
    <property type="evidence" value="ECO:0007669"/>
    <property type="project" value="InterPro"/>
</dbReference>
<sequence>MPHDRSFSPYVPHGLIDLTGTDSEDDAAPLAEQRLALDETFPIVALPRVDTEIVASHATPSHQSLNSTELLPVSVRRTYREISSLRSDHAESMEPSNKRRRVSAGKIAQGDPGGSAVKFRTDAVLYQGHSTQDSVSRHLSQSTKMRAQRPSLSQVSSRKHAHNPHHQSNKMEDRLMASFLKDHLLPCVKKAVIMTLERVSSSESRRVRPGIFSTVARRLIENLDILPTLQKEGWHLSPTSAEILYTEACRLAGVYATASEDAESEADEVTMQPGSIRVCMSGGNSISRDVEGHIKVPLETSDISDNDFNGLLDNKALHDISPLVSGQFSSSATSLSSASENMRGSSRHKGLSTENISISLAPRQCSRIRRNTSVLKHHSDDPFGKAQVSGPRAVDQQITADPQAVDIACRIQNMHYASYNPTLPRPYIQITALEAIKLGLKIARRQGRTSRELENRLLHVDFCSEEIKELLSLLSAVRPKYVASVTDLSMQLTTWMRDRKLGLADSVDLVTSELRSSKAHSLLGQRGHAAISAFLKDASAGTISQRNVVTMRPKTAKMKILKPSLNSLASLLRGREAGDHSRASRGLRSFKAAVHSTFEDTLIPQDEWTDSCGDIFTLSWTSATTFVCGATAHSDYHNMQYNKPGNLLVGSTSEKTLRSVPDHRIVRPEVTAEDNTENSMHSMRRTQDPWLYTSVVSSSYNSKTQYTFTASFDHTVKIWNVHEFGASMNLLGTWQHDAKVNFVLASEHHGLVATAVDIWNNAIRVYRPNPDDMSSSSYDTYSGERACAQAEEVQRKDSWAYFPATIQWGCMYKVAHLLLVGYSPRSLKGDDNDIPEDKRNTGELCLWNAFDKTKVLIPTARTQNIFEVLWHPTQPIFFAATTPCGIFEVDTKTQINIFAQNKSGAFLHIKALECYASDVNELTVMPNSNMHCYVTASCTDGNTYVWDTAQSDQAIHVLGHGKSLDNPLHDLPREVADIGVKFAAWGKTSDRFYTGSSDGRLKSWNVKAPRGEAFIQNVLTTSAGILVGKFSKDFSKLLVGDATGTVHLLGLSEEVDEEEEGLLSQKSRRPRLVIPHPEPDPPISYGSSPISHTARDVAHDYLVNGQIILHPDPTRGAVQGPLYHRGNNFRRDCHIRQDPRQPLLPQWEARQQYHRTQDKTVEAFSYLPAMQKSDDGLHKKNNNLEFDFSRLDVSTQAELIKDRVELGFEEEPLVYESVRPRFSIFRGWRKRKGSDAL</sequence>
<proteinExistence type="inferred from homology"/>
<name>A0A3D8RBL3_9HELO</name>
<feature type="region of interest" description="Disordered" evidence="2">
    <location>
        <begin position="84"/>
        <end position="114"/>
    </location>
</feature>
<dbReference type="STRING" id="1849047.A0A3D8RBL3"/>
<dbReference type="InterPro" id="IPR001680">
    <property type="entry name" value="WD40_rpt"/>
</dbReference>
<feature type="compositionally biased region" description="Basic residues" evidence="2">
    <location>
        <begin position="157"/>
        <end position="168"/>
    </location>
</feature>
<dbReference type="PANTHER" id="PTHR19842:SF2">
    <property type="entry name" value="WD REPEAT PROTEIN (AFU_ORTHOLOGUE AFUA_5G04300)"/>
    <property type="match status" value="1"/>
</dbReference>
<evidence type="ECO:0000256" key="1">
    <source>
        <dbReference type="ARBA" id="ARBA00009890"/>
    </source>
</evidence>
<dbReference type="GO" id="GO:0031932">
    <property type="term" value="C:TORC2 complex"/>
    <property type="evidence" value="ECO:0007669"/>
    <property type="project" value="InterPro"/>
</dbReference>
<evidence type="ECO:0000256" key="2">
    <source>
        <dbReference type="SAM" id="MobiDB-lite"/>
    </source>
</evidence>
<dbReference type="OrthoDB" id="10248252at2759"/>
<gene>
    <name evidence="3" type="ORF">BP6252_07871</name>
</gene>
<reference evidence="3 4" key="1">
    <citation type="journal article" date="2018" name="IMA Fungus">
        <title>IMA Genome-F 9: Draft genome sequence of Annulohypoxylon stygium, Aspergillus mulundensis, Berkeleyomyces basicola (syn. Thielaviopsis basicola), Ceratocystis smalleyi, two Cercospora beticola strains, Coleophoma cylindrospora, Fusarium fracticaudum, Phialophora cf. hyalina, and Morchella septimelata.</title>
        <authorList>
            <person name="Wingfield B.D."/>
            <person name="Bills G.F."/>
            <person name="Dong Y."/>
            <person name="Huang W."/>
            <person name="Nel W.J."/>
            <person name="Swalarsk-Parry B.S."/>
            <person name="Vaghefi N."/>
            <person name="Wilken P.M."/>
            <person name="An Z."/>
            <person name="de Beer Z.W."/>
            <person name="De Vos L."/>
            <person name="Chen L."/>
            <person name="Duong T.A."/>
            <person name="Gao Y."/>
            <person name="Hammerbacher A."/>
            <person name="Kikkert J.R."/>
            <person name="Li Y."/>
            <person name="Li H."/>
            <person name="Li K."/>
            <person name="Li Q."/>
            <person name="Liu X."/>
            <person name="Ma X."/>
            <person name="Naidoo K."/>
            <person name="Pethybridge S.J."/>
            <person name="Sun J."/>
            <person name="Steenkamp E.T."/>
            <person name="van der Nest M.A."/>
            <person name="van Wyk S."/>
            <person name="Wingfield M.J."/>
            <person name="Xiong C."/>
            <person name="Yue Q."/>
            <person name="Zhang X."/>
        </authorList>
    </citation>
    <scope>NUCLEOTIDE SEQUENCE [LARGE SCALE GENOMIC DNA]</scope>
    <source>
        <strain evidence="3 4">BP6252</strain>
    </source>
</reference>
<dbReference type="EMBL" id="PDLM01000008">
    <property type="protein sequence ID" value="RDW71308.1"/>
    <property type="molecule type" value="Genomic_DNA"/>
</dbReference>
<keyword evidence="4" id="KW-1185">Reference proteome</keyword>
<organism evidence="3 4">
    <name type="scientific">Coleophoma cylindrospora</name>
    <dbReference type="NCBI Taxonomy" id="1849047"/>
    <lineage>
        <taxon>Eukaryota</taxon>
        <taxon>Fungi</taxon>
        <taxon>Dikarya</taxon>
        <taxon>Ascomycota</taxon>
        <taxon>Pezizomycotina</taxon>
        <taxon>Leotiomycetes</taxon>
        <taxon>Helotiales</taxon>
        <taxon>Dermateaceae</taxon>
        <taxon>Coleophoma</taxon>
    </lineage>
</organism>
<evidence type="ECO:0000313" key="3">
    <source>
        <dbReference type="EMBL" id="RDW71308.1"/>
    </source>
</evidence>
<dbReference type="PANTHER" id="PTHR19842">
    <property type="entry name" value="G BETA-LIKE PROTEIN GBL"/>
    <property type="match status" value="1"/>
</dbReference>
<dbReference type="InterPro" id="IPR036322">
    <property type="entry name" value="WD40_repeat_dom_sf"/>
</dbReference>
<comment type="caution">
    <text evidence="3">The sequence shown here is derived from an EMBL/GenBank/DDBJ whole genome shotgun (WGS) entry which is preliminary data.</text>
</comment>
<dbReference type="SMART" id="SM00320">
    <property type="entry name" value="WD40"/>
    <property type="match status" value="4"/>
</dbReference>
<dbReference type="Gene3D" id="2.130.10.10">
    <property type="entry name" value="YVTN repeat-like/Quinoprotein amine dehydrogenase"/>
    <property type="match status" value="1"/>
</dbReference>
<dbReference type="Proteomes" id="UP000256645">
    <property type="component" value="Unassembled WGS sequence"/>
</dbReference>
<feature type="compositionally biased region" description="Polar residues" evidence="2">
    <location>
        <begin position="129"/>
        <end position="156"/>
    </location>
</feature>
<comment type="similarity">
    <text evidence="1">Belongs to the WD repeat LST8 family.</text>
</comment>
<protein>
    <recommendedName>
        <fullName evidence="5">WD40 repeat-like protein</fullName>
    </recommendedName>
</protein>
<accession>A0A3D8RBL3</accession>
<evidence type="ECO:0008006" key="5">
    <source>
        <dbReference type="Google" id="ProtNLM"/>
    </source>
</evidence>
<dbReference type="GO" id="GO:0032956">
    <property type="term" value="P:regulation of actin cytoskeleton organization"/>
    <property type="evidence" value="ECO:0007669"/>
    <property type="project" value="TreeGrafter"/>
</dbReference>
<evidence type="ECO:0000313" key="4">
    <source>
        <dbReference type="Proteomes" id="UP000256645"/>
    </source>
</evidence>
<feature type="region of interest" description="Disordered" evidence="2">
    <location>
        <begin position="129"/>
        <end position="169"/>
    </location>
</feature>
<dbReference type="GO" id="GO:0031929">
    <property type="term" value="P:TOR signaling"/>
    <property type="evidence" value="ECO:0007669"/>
    <property type="project" value="InterPro"/>
</dbReference>
<dbReference type="InterPro" id="IPR015943">
    <property type="entry name" value="WD40/YVTN_repeat-like_dom_sf"/>
</dbReference>